<proteinExistence type="predicted"/>
<sequence>MTQTTTETVEEPAPPPPTTKTPPTTPAPGMTGVPGVPLAVAGANTLSLAAVGASALAGPVGLVALGAAGLVAGGGMAVRAARRRTTAPATGHRSHAGGGAAASRTSTPATRSATSAAGNRGTTTTAGRAKVSGVSRFGSGKANRPNTTGTHTGAAGTSRTTGASAGTGQVPAPFLRGRGKSTPVNLSKTHHPHTSTSTGAGGRGRAARAAAGGRNLAAGAIARRQGKSPVREARAAAKSAGRTAKGVAKAERRMGAPSTTGGTRGRGAKPVLASAVQAKALRRSALRHGARMAGAALLAGGVGLVSGLWNIKHPGKAAGHMRTVWRRLAGRARKVRAERDARITGQAGPGKTRIPAERVSDPNRRHSGTKVPAGVAGRAARLLLGKTTTPDAPSTGGTVSDPATVPGTFSRLSEAADVMLQAASTFDPEHMSQFQVLIDDLPDAMQIVQETLRVLAELSDERLPVDRRVVEEIGEGYRAMSRVVDSLEEVGTVYRRVHAEDIERNENPRNGLDGERRWNV</sequence>
<feature type="compositionally biased region" description="Pro residues" evidence="1">
    <location>
        <begin position="12"/>
        <end position="26"/>
    </location>
</feature>
<comment type="caution">
    <text evidence="3">The sequence shown here is derived from an EMBL/GenBank/DDBJ whole genome shotgun (WGS) entry which is preliminary data.</text>
</comment>
<name>A0AA90H619_9ACTN</name>
<feature type="region of interest" description="Disordered" evidence="1">
    <location>
        <begin position="82"/>
        <end position="267"/>
    </location>
</feature>
<evidence type="ECO:0000256" key="2">
    <source>
        <dbReference type="SAM" id="Phobius"/>
    </source>
</evidence>
<organism evidence="3">
    <name type="scientific">Streptantibioticus silvisoli</name>
    <dbReference type="NCBI Taxonomy" id="2705255"/>
    <lineage>
        <taxon>Bacteria</taxon>
        <taxon>Bacillati</taxon>
        <taxon>Actinomycetota</taxon>
        <taxon>Actinomycetes</taxon>
        <taxon>Kitasatosporales</taxon>
        <taxon>Streptomycetaceae</taxon>
        <taxon>Streptantibioticus</taxon>
    </lineage>
</organism>
<feature type="compositionally biased region" description="Low complexity" evidence="1">
    <location>
        <begin position="147"/>
        <end position="168"/>
    </location>
</feature>
<feature type="compositionally biased region" description="Low complexity" evidence="1">
    <location>
        <begin position="207"/>
        <end position="223"/>
    </location>
</feature>
<keyword evidence="2" id="KW-0812">Transmembrane</keyword>
<dbReference type="EMBL" id="JABXJJ020000026">
    <property type="protein sequence ID" value="MDI5971866.1"/>
    <property type="molecule type" value="Genomic_DNA"/>
</dbReference>
<dbReference type="AlphaFoldDB" id="A0AA90H619"/>
<accession>A0AA90H619</accession>
<keyword evidence="2" id="KW-0472">Membrane</keyword>
<protein>
    <submittedName>
        <fullName evidence="3">Uncharacterized protein</fullName>
    </submittedName>
</protein>
<feature type="compositionally biased region" description="Low complexity" evidence="1">
    <location>
        <begin position="236"/>
        <end position="246"/>
    </location>
</feature>
<dbReference type="RefSeq" id="WP_282698894.1">
    <property type="nucleotide sequence ID" value="NZ_JABXJJ020000026.1"/>
</dbReference>
<feature type="compositionally biased region" description="Low complexity" evidence="1">
    <location>
        <begin position="101"/>
        <end position="129"/>
    </location>
</feature>
<gene>
    <name evidence="3" type="ORF">POF50_021445</name>
</gene>
<evidence type="ECO:0000256" key="1">
    <source>
        <dbReference type="SAM" id="MobiDB-lite"/>
    </source>
</evidence>
<reference evidence="3" key="1">
    <citation type="submission" date="2023-05" db="EMBL/GenBank/DDBJ databases">
        <title>Streptantibioticus silvisoli sp. nov., acidotolerant actinomycetes 1 from pine litter.</title>
        <authorList>
            <person name="Swiecimska M."/>
            <person name="Golinska P."/>
            <person name="Sangal V."/>
            <person name="Wachnowicz B."/>
            <person name="Goodfellow M."/>
        </authorList>
    </citation>
    <scope>NUCLEOTIDE SEQUENCE</scope>
    <source>
        <strain evidence="3">SL13</strain>
    </source>
</reference>
<feature type="region of interest" description="Disordered" evidence="1">
    <location>
        <begin position="1"/>
        <end position="32"/>
    </location>
</feature>
<feature type="region of interest" description="Disordered" evidence="1">
    <location>
        <begin position="345"/>
        <end position="372"/>
    </location>
</feature>
<evidence type="ECO:0000313" key="3">
    <source>
        <dbReference type="EMBL" id="MDI5971866.1"/>
    </source>
</evidence>
<feature type="transmembrane region" description="Helical" evidence="2">
    <location>
        <begin position="56"/>
        <end position="78"/>
    </location>
</feature>
<keyword evidence="2" id="KW-1133">Transmembrane helix</keyword>
<feature type="compositionally biased region" description="Basic and acidic residues" evidence="1">
    <location>
        <begin position="354"/>
        <end position="364"/>
    </location>
</feature>
<feature type="transmembrane region" description="Helical" evidence="2">
    <location>
        <begin position="292"/>
        <end position="311"/>
    </location>
</feature>